<evidence type="ECO:0000256" key="1">
    <source>
        <dbReference type="ARBA" id="ARBA00004141"/>
    </source>
</evidence>
<keyword evidence="8 11" id="KW-0449">Lipoprotein</keyword>
<dbReference type="OrthoDB" id="331948at2759"/>
<evidence type="ECO:0000256" key="7">
    <source>
        <dbReference type="ARBA" id="ARBA00023139"/>
    </source>
</evidence>
<evidence type="ECO:0000256" key="10">
    <source>
        <dbReference type="ARBA" id="ARBA00048048"/>
    </source>
</evidence>
<evidence type="ECO:0000259" key="14">
    <source>
        <dbReference type="Pfam" id="PF01529"/>
    </source>
</evidence>
<name>A0A9P5Q6A3_9AGAR</name>
<feature type="transmembrane region" description="Helical" evidence="11 12">
    <location>
        <begin position="12"/>
        <end position="33"/>
    </location>
</feature>
<evidence type="ECO:0000313" key="15">
    <source>
        <dbReference type="EMBL" id="KAF9074862.1"/>
    </source>
</evidence>
<dbReference type="Proteomes" id="UP000772434">
    <property type="component" value="Unassembled WGS sequence"/>
</dbReference>
<comment type="catalytic activity">
    <reaction evidence="10 11 12">
        <text>L-cysteinyl-[protein] + hexadecanoyl-CoA = S-hexadecanoyl-L-cysteinyl-[protein] + CoA</text>
        <dbReference type="Rhea" id="RHEA:36683"/>
        <dbReference type="Rhea" id="RHEA-COMP:10131"/>
        <dbReference type="Rhea" id="RHEA-COMP:11032"/>
        <dbReference type="ChEBI" id="CHEBI:29950"/>
        <dbReference type="ChEBI" id="CHEBI:57287"/>
        <dbReference type="ChEBI" id="CHEBI:57379"/>
        <dbReference type="ChEBI" id="CHEBI:74151"/>
        <dbReference type="EC" id="2.3.1.225"/>
    </reaction>
</comment>
<keyword evidence="4 11" id="KW-0256">Endoplasmic reticulum</keyword>
<feature type="transmembrane region" description="Helical" evidence="11 12">
    <location>
        <begin position="39"/>
        <end position="61"/>
    </location>
</feature>
<dbReference type="EC" id="2.3.1.225" evidence="11"/>
<feature type="compositionally biased region" description="Basic residues" evidence="13">
    <location>
        <begin position="330"/>
        <end position="339"/>
    </location>
</feature>
<evidence type="ECO:0000256" key="9">
    <source>
        <dbReference type="ARBA" id="ARBA00023315"/>
    </source>
</evidence>
<feature type="compositionally biased region" description="Basic and acidic residues" evidence="13">
    <location>
        <begin position="383"/>
        <end position="403"/>
    </location>
</feature>
<gene>
    <name evidence="11" type="primary">PFA4</name>
    <name evidence="15" type="ORF">BDP27DRAFT_1286968</name>
</gene>
<evidence type="ECO:0000256" key="12">
    <source>
        <dbReference type="RuleBase" id="RU079119"/>
    </source>
</evidence>
<dbReference type="InterPro" id="IPR039859">
    <property type="entry name" value="PFA4/ZDH16/20/ERF2-like"/>
</dbReference>
<comment type="function">
    <text evidence="11">Mediates the reversible addition of palmitate to target proteins, thereby regulating their membrane association and biological function.</text>
</comment>
<reference evidence="15" key="1">
    <citation type="submission" date="2020-11" db="EMBL/GenBank/DDBJ databases">
        <authorList>
            <consortium name="DOE Joint Genome Institute"/>
            <person name="Ahrendt S."/>
            <person name="Riley R."/>
            <person name="Andreopoulos W."/>
            <person name="Labutti K."/>
            <person name="Pangilinan J."/>
            <person name="Ruiz-Duenas F.J."/>
            <person name="Barrasa J.M."/>
            <person name="Sanchez-Garcia M."/>
            <person name="Camarero S."/>
            <person name="Miyauchi S."/>
            <person name="Serrano A."/>
            <person name="Linde D."/>
            <person name="Babiker R."/>
            <person name="Drula E."/>
            <person name="Ayuso-Fernandez I."/>
            <person name="Pacheco R."/>
            <person name="Padilla G."/>
            <person name="Ferreira P."/>
            <person name="Barriuso J."/>
            <person name="Kellner H."/>
            <person name="Castanera R."/>
            <person name="Alfaro M."/>
            <person name="Ramirez L."/>
            <person name="Pisabarro A.G."/>
            <person name="Kuo A."/>
            <person name="Tritt A."/>
            <person name="Lipzen A."/>
            <person name="He G."/>
            <person name="Yan M."/>
            <person name="Ng V."/>
            <person name="Cullen D."/>
            <person name="Martin F."/>
            <person name="Rosso M.-N."/>
            <person name="Henrissat B."/>
            <person name="Hibbett D."/>
            <person name="Martinez A.T."/>
            <person name="Grigoriev I.V."/>
        </authorList>
    </citation>
    <scope>NUCLEOTIDE SEQUENCE</scope>
    <source>
        <strain evidence="15">AH 40177</strain>
    </source>
</reference>
<keyword evidence="9 11" id="KW-0012">Acyltransferase</keyword>
<comment type="subcellular location">
    <subcellularLocation>
        <location evidence="11">Endoplasmic reticulum membrane</location>
        <topology evidence="11">Multi-pass membrane protein</topology>
    </subcellularLocation>
    <subcellularLocation>
        <location evidence="1">Membrane</location>
        <topology evidence="1">Multi-pass membrane protein</topology>
    </subcellularLocation>
</comment>
<dbReference type="GO" id="GO:0019706">
    <property type="term" value="F:protein-cysteine S-palmitoyltransferase activity"/>
    <property type="evidence" value="ECO:0007669"/>
    <property type="project" value="UniProtKB-UniRule"/>
</dbReference>
<evidence type="ECO:0000256" key="4">
    <source>
        <dbReference type="ARBA" id="ARBA00022824"/>
    </source>
</evidence>
<dbReference type="AlphaFoldDB" id="A0A9P5Q6A3"/>
<dbReference type="EMBL" id="JADNRY010000011">
    <property type="protein sequence ID" value="KAF9074862.1"/>
    <property type="molecule type" value="Genomic_DNA"/>
</dbReference>
<keyword evidence="6 11" id="KW-0472">Membrane</keyword>
<comment type="caution">
    <text evidence="15">The sequence shown here is derived from an EMBL/GenBank/DDBJ whole genome shotgun (WGS) entry which is preliminary data.</text>
</comment>
<keyword evidence="2 11" id="KW-0808">Transferase</keyword>
<evidence type="ECO:0000256" key="11">
    <source>
        <dbReference type="HAMAP-Rule" id="MF_03199"/>
    </source>
</evidence>
<evidence type="ECO:0000256" key="6">
    <source>
        <dbReference type="ARBA" id="ARBA00023136"/>
    </source>
</evidence>
<keyword evidence="16" id="KW-1185">Reference proteome</keyword>
<dbReference type="Pfam" id="PF01529">
    <property type="entry name" value="DHHC"/>
    <property type="match status" value="1"/>
</dbReference>
<feature type="compositionally biased region" description="Basic and acidic residues" evidence="13">
    <location>
        <begin position="436"/>
        <end position="447"/>
    </location>
</feature>
<dbReference type="InterPro" id="IPR001594">
    <property type="entry name" value="Palmitoyltrfase_DHHC"/>
</dbReference>
<feature type="transmembrane region" description="Helical" evidence="11 12">
    <location>
        <begin position="141"/>
        <end position="157"/>
    </location>
</feature>
<comment type="similarity">
    <text evidence="11">Belongs to the DHHC palmitoyltransferase family. PFA4 subfamily.</text>
</comment>
<comment type="domain">
    <text evidence="11 12">The DHHC domain is required for palmitoyltransferase activity.</text>
</comment>
<evidence type="ECO:0000256" key="3">
    <source>
        <dbReference type="ARBA" id="ARBA00022692"/>
    </source>
</evidence>
<organism evidence="15 16">
    <name type="scientific">Rhodocollybia butyracea</name>
    <dbReference type="NCBI Taxonomy" id="206335"/>
    <lineage>
        <taxon>Eukaryota</taxon>
        <taxon>Fungi</taxon>
        <taxon>Dikarya</taxon>
        <taxon>Basidiomycota</taxon>
        <taxon>Agaricomycotina</taxon>
        <taxon>Agaricomycetes</taxon>
        <taxon>Agaricomycetidae</taxon>
        <taxon>Agaricales</taxon>
        <taxon>Marasmiineae</taxon>
        <taxon>Omphalotaceae</taxon>
        <taxon>Rhodocollybia</taxon>
    </lineage>
</organism>
<dbReference type="PROSITE" id="PS50216">
    <property type="entry name" value="DHHC"/>
    <property type="match status" value="1"/>
</dbReference>
<feature type="transmembrane region" description="Helical" evidence="11 12">
    <location>
        <begin position="177"/>
        <end position="200"/>
    </location>
</feature>
<accession>A0A9P5Q6A3</accession>
<feature type="region of interest" description="Disordered" evidence="13">
    <location>
        <begin position="303"/>
        <end position="447"/>
    </location>
</feature>
<evidence type="ECO:0000313" key="16">
    <source>
        <dbReference type="Proteomes" id="UP000772434"/>
    </source>
</evidence>
<sequence>MADILGRLIVNFVLLLISFIAYSSQIFVIWPWYGGVLSVELIVLLLPFNLLVGMLLWNYFLCVTVDPGRVPEAWRPDTHSDGFEVKKLTGKPRYCRMCETYKPPRTHHCRQCNHCVLRMDHHCPWINNCVGHYNYGHFVRFLFYVDVACSYHFIMMIRRVQHNLSVNYWDSIPAVEFVFILLNFVTCIPVLLCVGAFSVYHFMGVLNNTTTIEGWEKDKVATMVRHGKIRDVKFPYNLGRRRNIESVLGKNPYLWCWPTKTPGNGLRYELTDGEGVLEQLWPPDDPTLPYFEEAEGEFKLADSPWTFENGGVNPDLQPYNKRIRQDLETRRRRRKRQHKGTGYSNLPPYHPDYQGSGDDDEEGEGYESASSVEGPYSNGRVRRGSEGYEFKPTDREDMLHRYLEQLGETPGRYHRYIPQEESESDDDIPLGQARAAKTEVVRTTDLS</sequence>
<dbReference type="PANTHER" id="PTHR12246">
    <property type="entry name" value="PALMITOYLTRANSFERASE ZDHHC16"/>
    <property type="match status" value="1"/>
</dbReference>
<dbReference type="HAMAP" id="MF_03199">
    <property type="entry name" value="DHHC_PAT_PFA4"/>
    <property type="match status" value="1"/>
</dbReference>
<proteinExistence type="inferred from homology"/>
<evidence type="ECO:0000256" key="8">
    <source>
        <dbReference type="ARBA" id="ARBA00023288"/>
    </source>
</evidence>
<dbReference type="InterPro" id="IPR033682">
    <property type="entry name" value="PFA4"/>
</dbReference>
<protein>
    <recommendedName>
        <fullName evidence="11">Palmitoyltransferase PFA4</fullName>
        <ecNumber evidence="11">2.3.1.225</ecNumber>
    </recommendedName>
    <alternativeName>
        <fullName evidence="11">Protein S-acyltransferase</fullName>
        <shortName evidence="11">PAT</shortName>
    </alternativeName>
    <alternativeName>
        <fullName evidence="11">Protein fatty acyltransferase 4</fullName>
    </alternativeName>
</protein>
<feature type="domain" description="Palmitoyltransferase DHHC" evidence="14">
    <location>
        <begin position="90"/>
        <end position="217"/>
    </location>
</feature>
<keyword evidence="7 11" id="KW-0564">Palmitate</keyword>
<keyword evidence="3 11" id="KW-0812">Transmembrane</keyword>
<evidence type="ECO:0000256" key="13">
    <source>
        <dbReference type="SAM" id="MobiDB-lite"/>
    </source>
</evidence>
<dbReference type="GO" id="GO:0005789">
    <property type="term" value="C:endoplasmic reticulum membrane"/>
    <property type="evidence" value="ECO:0007669"/>
    <property type="project" value="UniProtKB-SubCell"/>
</dbReference>
<evidence type="ECO:0000256" key="2">
    <source>
        <dbReference type="ARBA" id="ARBA00022679"/>
    </source>
</evidence>
<evidence type="ECO:0000256" key="5">
    <source>
        <dbReference type="ARBA" id="ARBA00022989"/>
    </source>
</evidence>
<keyword evidence="5 11" id="KW-1133">Transmembrane helix</keyword>
<feature type="active site" description="S-palmitoyl cysteine intermediate" evidence="11">
    <location>
        <position position="123"/>
    </location>
</feature>